<dbReference type="InterPro" id="IPR029063">
    <property type="entry name" value="SAM-dependent_MTases_sf"/>
</dbReference>
<evidence type="ECO:0000313" key="4">
    <source>
        <dbReference type="EMBL" id="GAA1911543.1"/>
    </source>
</evidence>
<keyword evidence="5" id="KW-1185">Reference proteome</keyword>
<dbReference type="Proteomes" id="UP001501303">
    <property type="component" value="Unassembled WGS sequence"/>
</dbReference>
<dbReference type="Gene3D" id="3.40.50.150">
    <property type="entry name" value="Vaccinia Virus protein VP39"/>
    <property type="match status" value="1"/>
</dbReference>
<protein>
    <submittedName>
        <fullName evidence="4">Class I SAM-dependent methyltransferase</fullName>
    </submittedName>
</protein>
<keyword evidence="1 4" id="KW-0489">Methyltransferase</keyword>
<dbReference type="InterPro" id="IPR041698">
    <property type="entry name" value="Methyltransf_25"/>
</dbReference>
<accession>A0ABN2P424</accession>
<dbReference type="GO" id="GO:0008168">
    <property type="term" value="F:methyltransferase activity"/>
    <property type="evidence" value="ECO:0007669"/>
    <property type="project" value="UniProtKB-KW"/>
</dbReference>
<proteinExistence type="predicted"/>
<name>A0ABN2P424_9ACTN</name>
<dbReference type="PANTHER" id="PTHR43861:SF1">
    <property type="entry name" value="TRANS-ACONITATE 2-METHYLTRANSFERASE"/>
    <property type="match status" value="1"/>
</dbReference>
<reference evidence="4 5" key="1">
    <citation type="journal article" date="2019" name="Int. J. Syst. Evol. Microbiol.">
        <title>The Global Catalogue of Microorganisms (GCM) 10K type strain sequencing project: providing services to taxonomists for standard genome sequencing and annotation.</title>
        <authorList>
            <consortium name="The Broad Institute Genomics Platform"/>
            <consortium name="The Broad Institute Genome Sequencing Center for Infectious Disease"/>
            <person name="Wu L."/>
            <person name="Ma J."/>
        </authorList>
    </citation>
    <scope>NUCLEOTIDE SEQUENCE [LARGE SCALE GENOMIC DNA]</scope>
    <source>
        <strain evidence="4 5">JCM 13581</strain>
    </source>
</reference>
<evidence type="ECO:0000313" key="5">
    <source>
        <dbReference type="Proteomes" id="UP001501303"/>
    </source>
</evidence>
<gene>
    <name evidence="4" type="ORF">GCM10009716_21910</name>
</gene>
<sequence>MSEQLTVQRAAHWTERWDRQQERYATGREERFSVIADVVEEAAADHGDPLILDIGCGPGSLAARLAARLPGAEIVGVDEDPLLLGLAEAGAPDGVRYTRIRAGAPGWTGLLGLAGRPVDAVVSSTALHYPPEHRLLDLYRDLGLLLRPGGVLVNADQLPPTDPMVARYASAVDTRAAHRRGVPRQEDWQTWWAAVARAPELAPLLAARERCGLGPGADNGLSLDGHLALLEKAGFRTAGVVWRCGTSCVLVAVR</sequence>
<feature type="domain" description="Methyltransferase" evidence="3">
    <location>
        <begin position="51"/>
        <end position="150"/>
    </location>
</feature>
<dbReference type="Pfam" id="PF13649">
    <property type="entry name" value="Methyltransf_25"/>
    <property type="match status" value="1"/>
</dbReference>
<dbReference type="RefSeq" id="WP_344260935.1">
    <property type="nucleotide sequence ID" value="NZ_BAAAMJ010000018.1"/>
</dbReference>
<evidence type="ECO:0000256" key="2">
    <source>
        <dbReference type="ARBA" id="ARBA00022679"/>
    </source>
</evidence>
<evidence type="ECO:0000256" key="1">
    <source>
        <dbReference type="ARBA" id="ARBA00022603"/>
    </source>
</evidence>
<dbReference type="GO" id="GO:0032259">
    <property type="term" value="P:methylation"/>
    <property type="evidence" value="ECO:0007669"/>
    <property type="project" value="UniProtKB-KW"/>
</dbReference>
<dbReference type="SUPFAM" id="SSF53335">
    <property type="entry name" value="S-adenosyl-L-methionine-dependent methyltransferases"/>
    <property type="match status" value="1"/>
</dbReference>
<dbReference type="EMBL" id="BAAAMJ010000018">
    <property type="protein sequence ID" value="GAA1911543.1"/>
    <property type="molecule type" value="Genomic_DNA"/>
</dbReference>
<dbReference type="CDD" id="cd02440">
    <property type="entry name" value="AdoMet_MTases"/>
    <property type="match status" value="1"/>
</dbReference>
<keyword evidence="2" id="KW-0808">Transferase</keyword>
<organism evidence="4 5">
    <name type="scientific">Streptomyces sodiiphilus</name>
    <dbReference type="NCBI Taxonomy" id="226217"/>
    <lineage>
        <taxon>Bacteria</taxon>
        <taxon>Bacillati</taxon>
        <taxon>Actinomycetota</taxon>
        <taxon>Actinomycetes</taxon>
        <taxon>Kitasatosporales</taxon>
        <taxon>Streptomycetaceae</taxon>
        <taxon>Streptomyces</taxon>
    </lineage>
</organism>
<dbReference type="PANTHER" id="PTHR43861">
    <property type="entry name" value="TRANS-ACONITATE 2-METHYLTRANSFERASE-RELATED"/>
    <property type="match status" value="1"/>
</dbReference>
<comment type="caution">
    <text evidence="4">The sequence shown here is derived from an EMBL/GenBank/DDBJ whole genome shotgun (WGS) entry which is preliminary data.</text>
</comment>
<evidence type="ECO:0000259" key="3">
    <source>
        <dbReference type="Pfam" id="PF13649"/>
    </source>
</evidence>